<protein>
    <recommendedName>
        <fullName evidence="1">GST N-terminal domain-containing protein</fullName>
    </recommendedName>
</protein>
<dbReference type="SUPFAM" id="SSF52833">
    <property type="entry name" value="Thioredoxin-like"/>
    <property type="match status" value="1"/>
</dbReference>
<evidence type="ECO:0000313" key="2">
    <source>
        <dbReference type="EMBL" id="KAF5829954.1"/>
    </source>
</evidence>
<organism evidence="2 3">
    <name type="scientific">Dunaliella salina</name>
    <name type="common">Green alga</name>
    <name type="synonym">Protococcus salinus</name>
    <dbReference type="NCBI Taxonomy" id="3046"/>
    <lineage>
        <taxon>Eukaryota</taxon>
        <taxon>Viridiplantae</taxon>
        <taxon>Chlorophyta</taxon>
        <taxon>core chlorophytes</taxon>
        <taxon>Chlorophyceae</taxon>
        <taxon>CS clade</taxon>
        <taxon>Chlamydomonadales</taxon>
        <taxon>Dunaliellaceae</taxon>
        <taxon>Dunaliella</taxon>
    </lineage>
</organism>
<gene>
    <name evidence="2" type="ORF">DUNSADRAFT_15273</name>
</gene>
<comment type="caution">
    <text evidence="2">The sequence shown here is derived from an EMBL/GenBank/DDBJ whole genome shotgun (WGS) entry which is preliminary data.</text>
</comment>
<keyword evidence="3" id="KW-1185">Reference proteome</keyword>
<dbReference type="InterPro" id="IPR036249">
    <property type="entry name" value="Thioredoxin-like_sf"/>
</dbReference>
<name>A0ABQ7G5R0_DUNSA</name>
<proteinExistence type="predicted"/>
<dbReference type="InterPro" id="IPR050213">
    <property type="entry name" value="GST_superfamily"/>
</dbReference>
<sequence>METTRLLFTMGGMPFEDATFGFDKWGELKATMPYGQVPVLEVDGKVLAQSSAIERYAAKLTGVLIRYVKPVMLPCYCSQAH</sequence>
<evidence type="ECO:0000259" key="1">
    <source>
        <dbReference type="PROSITE" id="PS50404"/>
    </source>
</evidence>
<reference evidence="2" key="1">
    <citation type="submission" date="2017-08" db="EMBL/GenBank/DDBJ databases">
        <authorList>
            <person name="Polle J.E."/>
            <person name="Barry K."/>
            <person name="Cushman J."/>
            <person name="Schmutz J."/>
            <person name="Tran D."/>
            <person name="Hathwaick L.T."/>
            <person name="Yim W.C."/>
            <person name="Jenkins J."/>
            <person name="Mckie-Krisberg Z.M."/>
            <person name="Prochnik S."/>
            <person name="Lindquist E."/>
            <person name="Dockter R.B."/>
            <person name="Adam C."/>
            <person name="Molina H."/>
            <person name="Bunkerborg J."/>
            <person name="Jin E."/>
            <person name="Buchheim M."/>
            <person name="Magnuson J."/>
        </authorList>
    </citation>
    <scope>NUCLEOTIDE SEQUENCE</scope>
    <source>
        <strain evidence="2">CCAP 19/18</strain>
    </source>
</reference>
<dbReference type="Gene3D" id="3.40.30.10">
    <property type="entry name" value="Glutaredoxin"/>
    <property type="match status" value="1"/>
</dbReference>
<dbReference type="PANTHER" id="PTHR11571">
    <property type="entry name" value="GLUTATHIONE S-TRANSFERASE"/>
    <property type="match status" value="1"/>
</dbReference>
<dbReference type="InterPro" id="IPR004045">
    <property type="entry name" value="Glutathione_S-Trfase_N"/>
</dbReference>
<evidence type="ECO:0000313" key="3">
    <source>
        <dbReference type="Proteomes" id="UP000815325"/>
    </source>
</evidence>
<dbReference type="CDD" id="cd03039">
    <property type="entry name" value="GST_N_Sigma_like"/>
    <property type="match status" value="1"/>
</dbReference>
<dbReference type="PANTHER" id="PTHR11571:SF150">
    <property type="entry name" value="GLUTATHIONE S-TRANSFERASE"/>
    <property type="match status" value="1"/>
</dbReference>
<dbReference type="EMBL" id="MU070096">
    <property type="protein sequence ID" value="KAF5829954.1"/>
    <property type="molecule type" value="Genomic_DNA"/>
</dbReference>
<dbReference type="PROSITE" id="PS50404">
    <property type="entry name" value="GST_NTER"/>
    <property type="match status" value="1"/>
</dbReference>
<feature type="domain" description="GST N-terminal" evidence="1">
    <location>
        <begin position="1"/>
        <end position="65"/>
    </location>
</feature>
<dbReference type="Proteomes" id="UP000815325">
    <property type="component" value="Unassembled WGS sequence"/>
</dbReference>
<dbReference type="Pfam" id="PF02798">
    <property type="entry name" value="GST_N"/>
    <property type="match status" value="1"/>
</dbReference>
<accession>A0ABQ7G5R0</accession>